<sequence>MANLSAGQFVMGAEDNDGSGLDLLPNFSTLEETGTSPSSARAKKFSSRSIGFFSNPPTPKARRNMYRGRSVPLTCKESSSLAAVMAQLLSHRATHVWVTEADSEADVLVGVVSYGDILHAVTKHPSAP</sequence>
<dbReference type="InterPro" id="IPR050511">
    <property type="entry name" value="AMPK_gamma/SDS23_families"/>
</dbReference>
<accession>A0A1R3L5T5</accession>
<proteinExistence type="predicted"/>
<dbReference type="AlphaFoldDB" id="A0A1R3L5T5"/>
<dbReference type="PANTHER" id="PTHR13780">
    <property type="entry name" value="AMP-ACTIVATED PROTEIN KINASE, GAMMA REGULATORY SUBUNIT"/>
    <property type="match status" value="1"/>
</dbReference>
<dbReference type="Gene3D" id="3.10.580.10">
    <property type="entry name" value="CBS-domain"/>
    <property type="match status" value="1"/>
</dbReference>
<dbReference type="Proteomes" id="UP000243459">
    <property type="component" value="Unassembled WGS sequence"/>
</dbReference>
<reference evidence="6" key="1">
    <citation type="journal article" date="2017" name="Nat. Commun.">
        <title>The asparagus genome sheds light on the origin and evolution of a young Y chromosome.</title>
        <authorList>
            <person name="Harkess A."/>
            <person name="Zhou J."/>
            <person name="Xu C."/>
            <person name="Bowers J.E."/>
            <person name="Van der Hulst R."/>
            <person name="Ayyampalayam S."/>
            <person name="Mercati F."/>
            <person name="Riccardi P."/>
            <person name="McKain M.R."/>
            <person name="Kakrana A."/>
            <person name="Tang H."/>
            <person name="Ray J."/>
            <person name="Groenendijk J."/>
            <person name="Arikit S."/>
            <person name="Mathioni S.M."/>
            <person name="Nakano M."/>
            <person name="Shan H."/>
            <person name="Telgmann-Rauber A."/>
            <person name="Kanno A."/>
            <person name="Yue Z."/>
            <person name="Chen H."/>
            <person name="Li W."/>
            <person name="Chen Y."/>
            <person name="Xu X."/>
            <person name="Zhang Y."/>
            <person name="Luo S."/>
            <person name="Chen H."/>
            <person name="Gao J."/>
            <person name="Mao Z."/>
            <person name="Pires J.C."/>
            <person name="Luo M."/>
            <person name="Kudrna D."/>
            <person name="Wing R.A."/>
            <person name="Meyers B.C."/>
            <person name="Yi K."/>
            <person name="Kong H."/>
            <person name="Lavrijsen P."/>
            <person name="Sunseri F."/>
            <person name="Falavigna A."/>
            <person name="Ye Y."/>
            <person name="Leebens-Mack J.H."/>
            <person name="Chen G."/>
        </authorList>
    </citation>
    <scope>NUCLEOTIDE SEQUENCE [LARGE SCALE GENOMIC DNA]</scope>
    <source>
        <strain evidence="6">cv. DH0086</strain>
    </source>
</reference>
<name>A0A1R3L5T5_ASPOF</name>
<evidence type="ECO:0000256" key="3">
    <source>
        <dbReference type="PROSITE-ProRule" id="PRU00703"/>
    </source>
</evidence>
<dbReference type="InterPro" id="IPR046342">
    <property type="entry name" value="CBS_dom_sf"/>
</dbReference>
<feature type="domain" description="CBS" evidence="4">
    <location>
        <begin position="65"/>
        <end position="128"/>
    </location>
</feature>
<dbReference type="GO" id="GO:0005737">
    <property type="term" value="C:cytoplasm"/>
    <property type="evidence" value="ECO:0007669"/>
    <property type="project" value="TreeGrafter"/>
</dbReference>
<dbReference type="Gramene" id="ONK54981">
    <property type="protein sequence ID" value="ONK54981"/>
    <property type="gene ID" value="A4U43_UnF8940"/>
</dbReference>
<dbReference type="InterPro" id="IPR000644">
    <property type="entry name" value="CBS_dom"/>
</dbReference>
<evidence type="ECO:0000313" key="6">
    <source>
        <dbReference type="Proteomes" id="UP000243459"/>
    </source>
</evidence>
<dbReference type="SUPFAM" id="SSF54631">
    <property type="entry name" value="CBS-domain pair"/>
    <property type="match status" value="1"/>
</dbReference>
<dbReference type="Pfam" id="PF00571">
    <property type="entry name" value="CBS"/>
    <property type="match status" value="1"/>
</dbReference>
<dbReference type="PROSITE" id="PS51371">
    <property type="entry name" value="CBS"/>
    <property type="match status" value="1"/>
</dbReference>
<protein>
    <recommendedName>
        <fullName evidence="4">CBS domain-containing protein</fullName>
    </recommendedName>
</protein>
<gene>
    <name evidence="5" type="ORF">A4U43_UnF8940</name>
</gene>
<dbReference type="GO" id="GO:0005634">
    <property type="term" value="C:nucleus"/>
    <property type="evidence" value="ECO:0007669"/>
    <property type="project" value="TreeGrafter"/>
</dbReference>
<keyword evidence="1" id="KW-0677">Repeat</keyword>
<evidence type="ECO:0000256" key="2">
    <source>
        <dbReference type="ARBA" id="ARBA00023122"/>
    </source>
</evidence>
<keyword evidence="2 3" id="KW-0129">CBS domain</keyword>
<evidence type="ECO:0000256" key="1">
    <source>
        <dbReference type="ARBA" id="ARBA00022737"/>
    </source>
</evidence>
<keyword evidence="6" id="KW-1185">Reference proteome</keyword>
<dbReference type="EMBL" id="KV863893">
    <property type="protein sequence ID" value="ONK54981.1"/>
    <property type="molecule type" value="Genomic_DNA"/>
</dbReference>
<organism evidence="5 6">
    <name type="scientific">Asparagus officinalis</name>
    <name type="common">Garden asparagus</name>
    <dbReference type="NCBI Taxonomy" id="4686"/>
    <lineage>
        <taxon>Eukaryota</taxon>
        <taxon>Viridiplantae</taxon>
        <taxon>Streptophyta</taxon>
        <taxon>Embryophyta</taxon>
        <taxon>Tracheophyta</taxon>
        <taxon>Spermatophyta</taxon>
        <taxon>Magnoliopsida</taxon>
        <taxon>Liliopsida</taxon>
        <taxon>Asparagales</taxon>
        <taxon>Asparagaceae</taxon>
        <taxon>Asparagoideae</taxon>
        <taxon>Asparagus</taxon>
    </lineage>
</organism>
<dbReference type="PANTHER" id="PTHR13780:SF46">
    <property type="entry name" value="CBS DOMAIN-CONTAINING PROTEIN CBSX6"/>
    <property type="match status" value="1"/>
</dbReference>
<evidence type="ECO:0000313" key="5">
    <source>
        <dbReference type="EMBL" id="ONK54981.1"/>
    </source>
</evidence>
<evidence type="ECO:0000259" key="4">
    <source>
        <dbReference type="PROSITE" id="PS51371"/>
    </source>
</evidence>